<dbReference type="AlphaFoldDB" id="A0A1D2J7W6"/>
<reference evidence="1 2" key="1">
    <citation type="submission" date="2016-06" db="EMBL/GenBank/DDBJ databases">
        <authorList>
            <person name="Kjaerup R.B."/>
            <person name="Dalgaard T.S."/>
            <person name="Juul-Madsen H.R."/>
        </authorList>
    </citation>
    <scope>NUCLEOTIDE SEQUENCE [LARGE SCALE GENOMIC DNA]</scope>
    <source>
        <strain evidence="1 2">Pb300</strain>
    </source>
</reference>
<evidence type="ECO:0000313" key="1">
    <source>
        <dbReference type="EMBL" id="ODH17282.1"/>
    </source>
</evidence>
<accession>A0A1D2J7W6</accession>
<dbReference type="Proteomes" id="UP000242814">
    <property type="component" value="Unassembled WGS sequence"/>
</dbReference>
<protein>
    <submittedName>
        <fullName evidence="1">Uncharacterized protein</fullName>
    </submittedName>
</protein>
<gene>
    <name evidence="1" type="ORF">ACO22_06283</name>
</gene>
<comment type="caution">
    <text evidence="1">The sequence shown here is derived from an EMBL/GenBank/DDBJ whole genome shotgun (WGS) entry which is preliminary data.</text>
</comment>
<dbReference type="EMBL" id="LZYO01000328">
    <property type="protein sequence ID" value="ODH17282.1"/>
    <property type="molecule type" value="Genomic_DNA"/>
</dbReference>
<organism evidence="1 2">
    <name type="scientific">Paracoccidioides brasiliensis</name>
    <dbReference type="NCBI Taxonomy" id="121759"/>
    <lineage>
        <taxon>Eukaryota</taxon>
        <taxon>Fungi</taxon>
        <taxon>Dikarya</taxon>
        <taxon>Ascomycota</taxon>
        <taxon>Pezizomycotina</taxon>
        <taxon>Eurotiomycetes</taxon>
        <taxon>Eurotiomycetidae</taxon>
        <taxon>Onygenales</taxon>
        <taxon>Ajellomycetaceae</taxon>
        <taxon>Paracoccidioides</taxon>
    </lineage>
</organism>
<sequence length="112" mass="11932">MVMCRRSRAAPQGGIPTEMLNRKKIHTASSGAGGMLHPLPSYPFPAPGTRLWHMGRNDAAWVAWAAWTKGGVSLKLSGLICSNIANRRVLGSVVGFAIGNKLLGALCSGWYV</sequence>
<evidence type="ECO:0000313" key="2">
    <source>
        <dbReference type="Proteomes" id="UP000242814"/>
    </source>
</evidence>
<name>A0A1D2J7W6_PARBR</name>
<dbReference type="VEuPathDB" id="FungiDB:PADG_11389"/>
<proteinExistence type="predicted"/>